<keyword evidence="5 10" id="KW-0808">Transferase</keyword>
<dbReference type="Proteomes" id="UP000244224">
    <property type="component" value="Unassembled WGS sequence"/>
</dbReference>
<evidence type="ECO:0000313" key="13">
    <source>
        <dbReference type="Proteomes" id="UP000244224"/>
    </source>
</evidence>
<dbReference type="Gene3D" id="3.40.50.2000">
    <property type="entry name" value="Glycogen Phosphorylase B"/>
    <property type="match status" value="1"/>
</dbReference>
<evidence type="ECO:0000256" key="2">
    <source>
        <dbReference type="ARBA" id="ARBA00004713"/>
    </source>
</evidence>
<proteinExistence type="inferred from homology"/>
<keyword evidence="10" id="KW-0448">Lipopolysaccharide biosynthesis</keyword>
<comment type="similarity">
    <text evidence="10">Belongs to the glycosyltransferase group 1 family.</text>
</comment>
<accession>A0A2T6AYT4</accession>
<dbReference type="EC" id="2.4.99.12" evidence="3 10"/>
<dbReference type="Gene3D" id="3.40.50.11720">
    <property type="entry name" value="3-Deoxy-D-manno-octulosonic-acid transferase, N-terminal domain"/>
    <property type="match status" value="1"/>
</dbReference>
<evidence type="ECO:0000256" key="5">
    <source>
        <dbReference type="ARBA" id="ARBA00022679"/>
    </source>
</evidence>
<name>A0A2T6AYT4_9RHOB</name>
<dbReference type="PANTHER" id="PTHR42755">
    <property type="entry name" value="3-DEOXY-MANNO-OCTULOSONATE CYTIDYLYLTRANSFERASE"/>
    <property type="match status" value="1"/>
</dbReference>
<gene>
    <name evidence="12" type="ORF">C8N34_10880</name>
</gene>
<evidence type="ECO:0000259" key="11">
    <source>
        <dbReference type="Pfam" id="PF04413"/>
    </source>
</evidence>
<dbReference type="InterPro" id="IPR039901">
    <property type="entry name" value="Kdotransferase"/>
</dbReference>
<feature type="site" description="Transition state stabilizer" evidence="9">
    <location>
        <position position="203"/>
    </location>
</feature>
<keyword evidence="10" id="KW-1003">Cell membrane</keyword>
<feature type="active site" description="Proton acceptor" evidence="8">
    <location>
        <position position="55"/>
    </location>
</feature>
<keyword evidence="10" id="KW-0472">Membrane</keyword>
<dbReference type="UniPathway" id="UPA00958"/>
<evidence type="ECO:0000256" key="8">
    <source>
        <dbReference type="PIRSR" id="PIRSR639901-1"/>
    </source>
</evidence>
<feature type="site" description="Transition state stabilizer" evidence="9">
    <location>
        <position position="125"/>
    </location>
</feature>
<dbReference type="Pfam" id="PF04413">
    <property type="entry name" value="Glycos_transf_N"/>
    <property type="match status" value="1"/>
</dbReference>
<dbReference type="InterPro" id="IPR007507">
    <property type="entry name" value="Glycos_transf_N"/>
</dbReference>
<dbReference type="AlphaFoldDB" id="A0A2T6AYT4"/>
<dbReference type="GO" id="GO:0043842">
    <property type="term" value="F:Kdo transferase activity"/>
    <property type="evidence" value="ECO:0007669"/>
    <property type="project" value="UniProtKB-EC"/>
</dbReference>
<feature type="domain" description="3-deoxy-D-manno-octulosonic-acid transferase N-terminal" evidence="11">
    <location>
        <begin position="33"/>
        <end position="195"/>
    </location>
</feature>
<evidence type="ECO:0000256" key="6">
    <source>
        <dbReference type="ARBA" id="ARBA00031445"/>
    </source>
</evidence>
<dbReference type="GO" id="GO:0005886">
    <property type="term" value="C:plasma membrane"/>
    <property type="evidence" value="ECO:0007669"/>
    <property type="project" value="UniProtKB-SubCell"/>
</dbReference>
<comment type="caution">
    <text evidence="12">The sequence shown here is derived from an EMBL/GenBank/DDBJ whole genome shotgun (WGS) entry which is preliminary data.</text>
</comment>
<dbReference type="OrthoDB" id="9789797at2"/>
<comment type="catalytic activity">
    <reaction evidence="7 10">
        <text>lipid IVA (E. coli) + CMP-3-deoxy-beta-D-manno-octulosonate = alpha-Kdo-(2-&gt;6)-lipid IVA (E. coli) + CMP + H(+)</text>
        <dbReference type="Rhea" id="RHEA:28066"/>
        <dbReference type="ChEBI" id="CHEBI:15378"/>
        <dbReference type="ChEBI" id="CHEBI:58603"/>
        <dbReference type="ChEBI" id="CHEBI:60364"/>
        <dbReference type="ChEBI" id="CHEBI:60377"/>
        <dbReference type="ChEBI" id="CHEBI:85987"/>
        <dbReference type="EC" id="2.4.99.12"/>
    </reaction>
</comment>
<comment type="function">
    <text evidence="1 10">Involved in lipopolysaccharide (LPS) biosynthesis. Catalyzes the transfer of 3-deoxy-D-manno-octulosonate (Kdo) residue(s) from CMP-Kdo to lipid IV(A), the tetraacyldisaccharide-1,4'-bisphosphate precursor of lipid A.</text>
</comment>
<comment type="pathway">
    <text evidence="2 10">Bacterial outer membrane biogenesis; LPS core biosynthesis.</text>
</comment>
<dbReference type="GO" id="GO:0009245">
    <property type="term" value="P:lipid A biosynthetic process"/>
    <property type="evidence" value="ECO:0007669"/>
    <property type="project" value="TreeGrafter"/>
</dbReference>
<comment type="subcellular location">
    <subcellularLocation>
        <location evidence="10">Cell membrane</location>
    </subcellularLocation>
</comment>
<evidence type="ECO:0000256" key="1">
    <source>
        <dbReference type="ARBA" id="ARBA00003394"/>
    </source>
</evidence>
<protein>
    <recommendedName>
        <fullName evidence="4 10">3-deoxy-D-manno-octulosonic acid transferase</fullName>
        <shortName evidence="10">Kdo transferase</shortName>
        <ecNumber evidence="3 10">2.4.99.12</ecNumber>
    </recommendedName>
    <alternativeName>
        <fullName evidence="6 10">Lipid IV(A) 3-deoxy-D-manno-octulosonic acid transferase</fullName>
    </alternativeName>
</protein>
<evidence type="ECO:0000256" key="7">
    <source>
        <dbReference type="ARBA" id="ARBA00049183"/>
    </source>
</evidence>
<evidence type="ECO:0000256" key="10">
    <source>
        <dbReference type="RuleBase" id="RU365103"/>
    </source>
</evidence>
<dbReference type="GO" id="GO:0009244">
    <property type="term" value="P:lipopolysaccharide core region biosynthetic process"/>
    <property type="evidence" value="ECO:0007669"/>
    <property type="project" value="UniProtKB-UniRule"/>
</dbReference>
<keyword evidence="13" id="KW-1185">Reference proteome</keyword>
<evidence type="ECO:0000313" key="12">
    <source>
        <dbReference type="EMBL" id="PTX48974.1"/>
    </source>
</evidence>
<dbReference type="EMBL" id="QBKP01000008">
    <property type="protein sequence ID" value="PTX48974.1"/>
    <property type="molecule type" value="Genomic_DNA"/>
</dbReference>
<dbReference type="InterPro" id="IPR038107">
    <property type="entry name" value="Glycos_transf_N_sf"/>
</dbReference>
<reference evidence="12 13" key="1">
    <citation type="submission" date="2018-04" db="EMBL/GenBank/DDBJ databases">
        <title>Genomic Encyclopedia of Archaeal and Bacterial Type Strains, Phase II (KMG-II): from individual species to whole genera.</title>
        <authorList>
            <person name="Goeker M."/>
        </authorList>
    </citation>
    <scope>NUCLEOTIDE SEQUENCE [LARGE SCALE GENOMIC DNA]</scope>
    <source>
        <strain evidence="12 13">DSM 21823</strain>
    </source>
</reference>
<dbReference type="RefSeq" id="WP_108129276.1">
    <property type="nucleotide sequence ID" value="NZ_QBKP01000008.1"/>
</dbReference>
<sequence>MWLYRLILRFLFPALLGVALWQRLTRRTGAGALAERMGLGGQPVDLWLHGASNGELASARWLVERVIAARPGLRMVVTCNTGTARAMVAGWNLPGLAARLAPFDTPGAVGRFIAGWQPRTLILLENELWPERIARMAGRGPVILLGARMSERSALRWGRRAPGILRAVLGGVTLASAQDAASEARLVTLGLPASSLGPRLMLKARAAAAPPVTLPFSPPHPRARILLAASTHEGEEAVVLAAFATARATFDLLILAPRHPRRSAAIATLIAAGGLPYATRSAGETPGPEVAVYLADTLGEMPNWYAMAGATVIGGSFAARGGHTPFEPAAHGSAILHGPSVHNFTEVFASLDSGGGAIATDETSLASALTGCNAAAQARLAARAADLLTGEDAAAALLGAVLNHLPDARSVSG</sequence>
<evidence type="ECO:0000256" key="4">
    <source>
        <dbReference type="ARBA" id="ARBA00019077"/>
    </source>
</evidence>
<evidence type="ECO:0000256" key="3">
    <source>
        <dbReference type="ARBA" id="ARBA00012621"/>
    </source>
</evidence>
<dbReference type="PANTHER" id="PTHR42755:SF1">
    <property type="entry name" value="3-DEOXY-D-MANNO-OCTULOSONIC ACID TRANSFERASE, MITOCHONDRIAL-RELATED"/>
    <property type="match status" value="1"/>
</dbReference>
<evidence type="ECO:0000256" key="9">
    <source>
        <dbReference type="PIRSR" id="PIRSR639901-2"/>
    </source>
</evidence>
<organism evidence="12 13">
    <name type="scientific">Gemmobacter caeni</name>
    <dbReference type="NCBI Taxonomy" id="589035"/>
    <lineage>
        <taxon>Bacteria</taxon>
        <taxon>Pseudomonadati</taxon>
        <taxon>Pseudomonadota</taxon>
        <taxon>Alphaproteobacteria</taxon>
        <taxon>Rhodobacterales</taxon>
        <taxon>Paracoccaceae</taxon>
        <taxon>Gemmobacter</taxon>
    </lineage>
</organism>